<comment type="caution">
    <text evidence="4">The sequence shown here is derived from an EMBL/GenBank/DDBJ whole genome shotgun (WGS) entry which is preliminary data.</text>
</comment>
<dbReference type="Gene3D" id="3.40.630.10">
    <property type="entry name" value="Zn peptidases"/>
    <property type="match status" value="1"/>
</dbReference>
<gene>
    <name evidence="4" type="ORF">OR16_41344</name>
</gene>
<dbReference type="Proteomes" id="UP000005808">
    <property type="component" value="Unassembled WGS sequence"/>
</dbReference>
<dbReference type="AlphaFoldDB" id="H1SIE8"/>
<reference evidence="4 5" key="1">
    <citation type="journal article" date="2012" name="J. Bacteriol.">
        <title>De Novo Genome Project of Cupriavidus basilensis OR16.</title>
        <authorList>
            <person name="Cserhati M."/>
            <person name="Kriszt B."/>
            <person name="Szoboszlay S."/>
            <person name="Toth A."/>
            <person name="Szabo I."/>
            <person name="Tancsics A."/>
            <person name="Nagy I."/>
            <person name="Horvath B."/>
            <person name="Nagy I."/>
            <person name="Kukolya J."/>
        </authorList>
    </citation>
    <scope>NUCLEOTIDE SEQUENCE [LARGE SCALE GENOMIC DNA]</scope>
    <source>
        <strain evidence="4 5">OR16</strain>
    </source>
</reference>
<dbReference type="Gene3D" id="3.30.70.360">
    <property type="match status" value="1"/>
</dbReference>
<evidence type="ECO:0000313" key="5">
    <source>
        <dbReference type="Proteomes" id="UP000005808"/>
    </source>
</evidence>
<dbReference type="SUPFAM" id="SSF53187">
    <property type="entry name" value="Zn-dependent exopeptidases"/>
    <property type="match status" value="1"/>
</dbReference>
<keyword evidence="4" id="KW-0121">Carboxypeptidase</keyword>
<sequence length="143" mass="15154">MAILQAAGWKDYAELTVLFNPDEEVGSIGSGETIARLADQHDVVLSFEPTTAKAVVKTEALLLGASGTATAKMEVKGRASHARAAPELGRNALIELAYQLQQTRDVAKSVPGTQLNWTTAQAGEVRNQIPERATAIGDVRATV</sequence>
<dbReference type="Pfam" id="PF07687">
    <property type="entry name" value="M20_dimer"/>
    <property type="match status" value="1"/>
</dbReference>
<keyword evidence="4" id="KW-0645">Protease</keyword>
<accession>H1SIE8</accession>
<keyword evidence="1" id="KW-0479">Metal-binding</keyword>
<dbReference type="EC" id="3.4.17.11" evidence="4"/>
<evidence type="ECO:0000256" key="2">
    <source>
        <dbReference type="ARBA" id="ARBA00022801"/>
    </source>
</evidence>
<dbReference type="InterPro" id="IPR036264">
    <property type="entry name" value="Bact_exopeptidase_dim_dom"/>
</dbReference>
<dbReference type="PANTHER" id="PTHR43808">
    <property type="entry name" value="ACETYLORNITHINE DEACETYLASE"/>
    <property type="match status" value="1"/>
</dbReference>
<evidence type="ECO:0000259" key="3">
    <source>
        <dbReference type="Pfam" id="PF07687"/>
    </source>
</evidence>
<feature type="non-terminal residue" evidence="4">
    <location>
        <position position="143"/>
    </location>
</feature>
<proteinExistence type="predicted"/>
<dbReference type="SUPFAM" id="SSF55031">
    <property type="entry name" value="Bacterial exopeptidase dimerisation domain"/>
    <property type="match status" value="1"/>
</dbReference>
<dbReference type="GO" id="GO:0004180">
    <property type="term" value="F:carboxypeptidase activity"/>
    <property type="evidence" value="ECO:0007669"/>
    <property type="project" value="UniProtKB-KW"/>
</dbReference>
<organism evidence="4 5">
    <name type="scientific">Cupriavidus basilensis OR16</name>
    <dbReference type="NCBI Taxonomy" id="1127483"/>
    <lineage>
        <taxon>Bacteria</taxon>
        <taxon>Pseudomonadati</taxon>
        <taxon>Pseudomonadota</taxon>
        <taxon>Betaproteobacteria</taxon>
        <taxon>Burkholderiales</taxon>
        <taxon>Burkholderiaceae</taxon>
        <taxon>Cupriavidus</taxon>
    </lineage>
</organism>
<dbReference type="InterPro" id="IPR011650">
    <property type="entry name" value="Peptidase_M20_dimer"/>
</dbReference>
<feature type="domain" description="Peptidase M20 dimerisation" evidence="3">
    <location>
        <begin position="64"/>
        <end position="141"/>
    </location>
</feature>
<dbReference type="PANTHER" id="PTHR43808:SF10">
    <property type="entry name" value="BLL3749 PROTEIN"/>
    <property type="match status" value="1"/>
</dbReference>
<evidence type="ECO:0000313" key="4">
    <source>
        <dbReference type="EMBL" id="EHP37705.1"/>
    </source>
</evidence>
<evidence type="ECO:0000256" key="1">
    <source>
        <dbReference type="ARBA" id="ARBA00022723"/>
    </source>
</evidence>
<keyword evidence="2 4" id="KW-0378">Hydrolase</keyword>
<name>H1SIE8_9BURK</name>
<protein>
    <submittedName>
        <fullName evidence="4">Glutamate carboxypeptidase</fullName>
        <ecNumber evidence="4">3.4.17.11</ecNumber>
    </submittedName>
</protein>
<dbReference type="InterPro" id="IPR050072">
    <property type="entry name" value="Peptidase_M20A"/>
</dbReference>
<dbReference type="EMBL" id="AHJE01000201">
    <property type="protein sequence ID" value="EHP37705.1"/>
    <property type="molecule type" value="Genomic_DNA"/>
</dbReference>